<dbReference type="PRINTS" id="PR00704">
    <property type="entry name" value="CALPAIN"/>
</dbReference>
<dbReference type="GO" id="GO:0004198">
    <property type="term" value="F:calcium-dependent cysteine-type endopeptidase activity"/>
    <property type="evidence" value="ECO:0007669"/>
    <property type="project" value="InterPro"/>
</dbReference>
<dbReference type="EMBL" id="JARIHO010000076">
    <property type="protein sequence ID" value="KAJ7310946.1"/>
    <property type="molecule type" value="Genomic_DNA"/>
</dbReference>
<evidence type="ECO:0000256" key="2">
    <source>
        <dbReference type="ARBA" id="ARBA00022670"/>
    </source>
</evidence>
<sequence>MNLRNQKRRARRAKAADLEASFAQQEKRAGLLVTNELEKALADCKAQVERIAQDCRAKNRRFRDVEFDLENDRELCLFGLSKEDRELRPADVQRVTKIFSKPSFFVDGADSNDIVQGRLGDCWFLSALSTMTTAKGMMEKFCVARDEKVGVYGWIFFRDSSWVTVIIDDLLFTSIPKFEELTQAEQGLYHRDKDLYNTSARKGGKSLYFARSAQEGETWVSLIEKAYAKLHGDYTSIVGGYSCEAIEDLTGGVSTFIPTKDILDPDVFWTEELLLATTDRLFGCGFDTLDSTRSGNVDLTVNGLIGGHAYSVLRAVEFNGKRFVVLRNPWGDSEWTGKWSDGSKEWTEEWLPALKVLQHKFGDDGEFVMEYSDFLDNWDLVERTLIFDDTWVMANQWLQVTARAPSAAWSYGDISFTVSIPAPTKAVLVLSKLDERYFSDISGNSCWTFDFTLFKKGAKELVARSSVTRLWLRSVNLEVQLEQGEYVVHVRLDRQVNDEVQEYYPGNCDTRKFSRVQTERAKSQSIASNFKPSEVLANVPIPLEVLAGQDLTELGGKAVEAEKRLKAAEAALKKSQAEEKKGKAEGAEGKENKTKEEPVVEKQAEEGAEEEVTITVVSETTVAKTKAYTAKPKGPDDGVEGLDADADEGSGDEGGGVDAEEVDLDDIPASLADEDLGLRSDAGSPVPVPVPVPGPVNESNDGSGSDSDSYRPGSPMGSGSGSVAGSGYDNDTVVLGLRVYTSKDAPAVVGGQLRHEMKTSLAALTSSAL</sequence>
<evidence type="ECO:0000256" key="5">
    <source>
        <dbReference type="PIRSR" id="PIRSR622684-1"/>
    </source>
</evidence>
<evidence type="ECO:0000256" key="1">
    <source>
        <dbReference type="ARBA" id="ARBA00007623"/>
    </source>
</evidence>
<dbReference type="PANTHER" id="PTHR10183">
    <property type="entry name" value="CALPAIN"/>
    <property type="match status" value="1"/>
</dbReference>
<evidence type="ECO:0000259" key="8">
    <source>
        <dbReference type="PROSITE" id="PS50203"/>
    </source>
</evidence>
<evidence type="ECO:0000256" key="4">
    <source>
        <dbReference type="ARBA" id="ARBA00022807"/>
    </source>
</evidence>
<dbReference type="SMART" id="SM00230">
    <property type="entry name" value="CysPc"/>
    <property type="match status" value="1"/>
</dbReference>
<dbReference type="InterPro" id="IPR000169">
    <property type="entry name" value="Pept_cys_AS"/>
</dbReference>
<dbReference type="SUPFAM" id="SSF54001">
    <property type="entry name" value="Cysteine proteinases"/>
    <property type="match status" value="1"/>
</dbReference>
<feature type="active site" evidence="5 6">
    <location>
        <position position="122"/>
    </location>
</feature>
<reference evidence="9" key="1">
    <citation type="submission" date="2023-03" db="EMBL/GenBank/DDBJ databases">
        <title>Massive genome expansion in bonnet fungi (Mycena s.s.) driven by repeated elements and novel gene families across ecological guilds.</title>
        <authorList>
            <consortium name="Lawrence Berkeley National Laboratory"/>
            <person name="Harder C.B."/>
            <person name="Miyauchi S."/>
            <person name="Viragh M."/>
            <person name="Kuo A."/>
            <person name="Thoen E."/>
            <person name="Andreopoulos B."/>
            <person name="Lu D."/>
            <person name="Skrede I."/>
            <person name="Drula E."/>
            <person name="Henrissat B."/>
            <person name="Morin E."/>
            <person name="Kohler A."/>
            <person name="Barry K."/>
            <person name="LaButti K."/>
            <person name="Morin E."/>
            <person name="Salamov A."/>
            <person name="Lipzen A."/>
            <person name="Mereny Z."/>
            <person name="Hegedus B."/>
            <person name="Baldrian P."/>
            <person name="Stursova M."/>
            <person name="Weitz H."/>
            <person name="Taylor A."/>
            <person name="Grigoriev I.V."/>
            <person name="Nagy L.G."/>
            <person name="Martin F."/>
            <person name="Kauserud H."/>
        </authorList>
    </citation>
    <scope>NUCLEOTIDE SEQUENCE</scope>
    <source>
        <strain evidence="9">CBHHK002</strain>
    </source>
</reference>
<dbReference type="InterPro" id="IPR022684">
    <property type="entry name" value="Calpain_cysteine_protease"/>
</dbReference>
<dbReference type="Gene3D" id="3.90.70.10">
    <property type="entry name" value="Cysteine proteinases"/>
    <property type="match status" value="1"/>
</dbReference>
<dbReference type="Pfam" id="PF00648">
    <property type="entry name" value="Peptidase_C2"/>
    <property type="match status" value="1"/>
</dbReference>
<evidence type="ECO:0000256" key="3">
    <source>
        <dbReference type="ARBA" id="ARBA00022801"/>
    </source>
</evidence>
<feature type="compositionally biased region" description="Low complexity" evidence="7">
    <location>
        <begin position="695"/>
        <end position="715"/>
    </location>
</feature>
<dbReference type="InterPro" id="IPR038765">
    <property type="entry name" value="Papain-like_cys_pep_sf"/>
</dbReference>
<feature type="compositionally biased region" description="Low complexity" evidence="7">
    <location>
        <begin position="613"/>
        <end position="632"/>
    </location>
</feature>
<keyword evidence="2 6" id="KW-0645">Protease</keyword>
<gene>
    <name evidence="9" type="ORF">DFH08DRAFT_898241</name>
</gene>
<comment type="similarity">
    <text evidence="1">Belongs to the peptidase C2 family.</text>
</comment>
<dbReference type="PROSITE" id="PS00139">
    <property type="entry name" value="THIOL_PROTEASE_CYS"/>
    <property type="match status" value="1"/>
</dbReference>
<feature type="active site" evidence="5 6">
    <location>
        <position position="308"/>
    </location>
</feature>
<organism evidence="9 10">
    <name type="scientific">Mycena albidolilacea</name>
    <dbReference type="NCBI Taxonomy" id="1033008"/>
    <lineage>
        <taxon>Eukaryota</taxon>
        <taxon>Fungi</taxon>
        <taxon>Dikarya</taxon>
        <taxon>Basidiomycota</taxon>
        <taxon>Agaricomycotina</taxon>
        <taxon>Agaricomycetes</taxon>
        <taxon>Agaricomycetidae</taxon>
        <taxon>Agaricales</taxon>
        <taxon>Marasmiineae</taxon>
        <taxon>Mycenaceae</taxon>
        <taxon>Mycena</taxon>
    </lineage>
</organism>
<name>A0AAD7EBV3_9AGAR</name>
<feature type="compositionally biased region" description="Acidic residues" evidence="7">
    <location>
        <begin position="637"/>
        <end position="651"/>
    </location>
</feature>
<dbReference type="CDD" id="cd00044">
    <property type="entry name" value="CysPc"/>
    <property type="match status" value="1"/>
</dbReference>
<keyword evidence="3 6" id="KW-0378">Hydrolase</keyword>
<dbReference type="InterPro" id="IPR001300">
    <property type="entry name" value="Peptidase_C2_calpain_cat"/>
</dbReference>
<proteinExistence type="inferred from homology"/>
<evidence type="ECO:0000313" key="9">
    <source>
        <dbReference type="EMBL" id="KAJ7310946.1"/>
    </source>
</evidence>
<evidence type="ECO:0000256" key="6">
    <source>
        <dbReference type="PROSITE-ProRule" id="PRU00239"/>
    </source>
</evidence>
<dbReference type="PROSITE" id="PS50203">
    <property type="entry name" value="CALPAIN_CAT"/>
    <property type="match status" value="1"/>
</dbReference>
<feature type="compositionally biased region" description="Basic and acidic residues" evidence="7">
    <location>
        <begin position="572"/>
        <end position="605"/>
    </location>
</feature>
<feature type="domain" description="Calpain catalytic" evidence="8">
    <location>
        <begin position="93"/>
        <end position="382"/>
    </location>
</feature>
<protein>
    <submittedName>
        <fullName evidence="9">Cysteine proteinase</fullName>
    </submittedName>
</protein>
<evidence type="ECO:0000313" key="10">
    <source>
        <dbReference type="Proteomes" id="UP001218218"/>
    </source>
</evidence>
<feature type="region of interest" description="Disordered" evidence="7">
    <location>
        <begin position="572"/>
        <end position="728"/>
    </location>
</feature>
<dbReference type="GO" id="GO:0006508">
    <property type="term" value="P:proteolysis"/>
    <property type="evidence" value="ECO:0007669"/>
    <property type="project" value="UniProtKB-KW"/>
</dbReference>
<evidence type="ECO:0000256" key="7">
    <source>
        <dbReference type="SAM" id="MobiDB-lite"/>
    </source>
</evidence>
<keyword evidence="4 6" id="KW-0788">Thiol protease</keyword>
<dbReference type="AlphaFoldDB" id="A0AAD7EBV3"/>
<feature type="active site" evidence="5 6">
    <location>
        <position position="328"/>
    </location>
</feature>
<accession>A0AAD7EBV3</accession>
<dbReference type="Proteomes" id="UP001218218">
    <property type="component" value="Unassembled WGS sequence"/>
</dbReference>
<keyword evidence="10" id="KW-1185">Reference proteome</keyword>
<comment type="caution">
    <text evidence="9">The sequence shown here is derived from an EMBL/GenBank/DDBJ whole genome shotgun (WGS) entry which is preliminary data.</text>
</comment>
<dbReference type="PANTHER" id="PTHR10183:SF379">
    <property type="entry name" value="CALPAIN-5"/>
    <property type="match status" value="1"/>
</dbReference>